<dbReference type="RefSeq" id="WP_324770892.1">
    <property type="nucleotide sequence ID" value="NZ_BAAATS010000028.1"/>
</dbReference>
<evidence type="ECO:0000313" key="2">
    <source>
        <dbReference type="Proteomes" id="UP001352223"/>
    </source>
</evidence>
<dbReference type="Pfam" id="PF00494">
    <property type="entry name" value="SQS_PSY"/>
    <property type="match status" value="1"/>
</dbReference>
<accession>A0ABU6CGE3</accession>
<dbReference type="InterPro" id="IPR008949">
    <property type="entry name" value="Isoprenoid_synthase_dom_sf"/>
</dbReference>
<protein>
    <submittedName>
        <fullName evidence="1">Squalene/phytoene synthase family protein</fullName>
    </submittedName>
</protein>
<reference evidence="1 2" key="1">
    <citation type="submission" date="2022-10" db="EMBL/GenBank/DDBJ databases">
        <authorList>
            <person name="Xie J."/>
            <person name="Shen N."/>
        </authorList>
    </citation>
    <scope>NUCLEOTIDE SEQUENCE [LARGE SCALE GENOMIC DNA]</scope>
    <source>
        <strain evidence="1 2">DSM 41681</strain>
    </source>
</reference>
<gene>
    <name evidence="1" type="ORF">OKJ48_23560</name>
</gene>
<dbReference type="PANTHER" id="PTHR31480">
    <property type="entry name" value="BIFUNCTIONAL LYCOPENE CYCLASE/PHYTOENE SYNTHASE"/>
    <property type="match status" value="1"/>
</dbReference>
<organism evidence="1 2">
    <name type="scientific">Streptomyces kunmingensis</name>
    <dbReference type="NCBI Taxonomy" id="68225"/>
    <lineage>
        <taxon>Bacteria</taxon>
        <taxon>Bacillati</taxon>
        <taxon>Actinomycetota</taxon>
        <taxon>Actinomycetes</taxon>
        <taxon>Kitasatosporales</taxon>
        <taxon>Streptomycetaceae</taxon>
        <taxon>Streptomyces</taxon>
    </lineage>
</organism>
<dbReference type="Proteomes" id="UP001352223">
    <property type="component" value="Unassembled WGS sequence"/>
</dbReference>
<name>A0ABU6CGE3_9ACTN</name>
<dbReference type="Gene3D" id="1.10.600.10">
    <property type="entry name" value="Farnesyl Diphosphate Synthase"/>
    <property type="match status" value="1"/>
</dbReference>
<comment type="caution">
    <text evidence="1">The sequence shown here is derived from an EMBL/GenBank/DDBJ whole genome shotgun (WGS) entry which is preliminary data.</text>
</comment>
<dbReference type="EMBL" id="JAOZYB010000223">
    <property type="protein sequence ID" value="MEB3963197.1"/>
    <property type="molecule type" value="Genomic_DNA"/>
</dbReference>
<dbReference type="InterPro" id="IPR002060">
    <property type="entry name" value="Squ/phyt_synthse"/>
</dbReference>
<dbReference type="SUPFAM" id="SSF48576">
    <property type="entry name" value="Terpenoid synthases"/>
    <property type="match status" value="1"/>
</dbReference>
<proteinExistence type="predicted"/>
<sequence length="327" mass="35262">MPTWKKTLRAAGIRRADLHADYSRQRDLVKAFAKKEYLAVRLLLPPALHPPVIAAVAFMHATDELIDTGDAADRKNALAQWAEATRAALGEPAAGTDATLRTLADTVTRHPGLRPRVEAFLTGAHLDVDYTGFRSEEQLQEYVTGYSLPAFMLMAGFVAPACTRGTHGDQAAFEAGCRALIESMQRVDWLDDLAEDAANGVVGVPQQDLDRHQLTVADIAQPTDSTRRSLAELVQEQTALAQDQLRAAGRLPQLVAPATQPFVTALCRLQHLKLAAVRQAGGDLADGGAEVALPAVLRTLIRQYRAASRTRTLAPQDPVQDAVVAGT</sequence>
<evidence type="ECO:0000313" key="1">
    <source>
        <dbReference type="EMBL" id="MEB3963197.1"/>
    </source>
</evidence>
<keyword evidence="2" id="KW-1185">Reference proteome</keyword>